<gene>
    <name evidence="2" type="ORF">FOF46_20130</name>
</gene>
<evidence type="ECO:0000313" key="3">
    <source>
        <dbReference type="Proteomes" id="UP000318833"/>
    </source>
</evidence>
<evidence type="ECO:0000313" key="2">
    <source>
        <dbReference type="EMBL" id="TSE06296.1"/>
    </source>
</evidence>
<reference evidence="2 3" key="1">
    <citation type="submission" date="2019-07" db="EMBL/GenBank/DDBJ databases">
        <title>The draft genome sequence of Aquimarina algiphila M91.</title>
        <authorList>
            <person name="Meng X."/>
        </authorList>
    </citation>
    <scope>NUCLEOTIDE SEQUENCE [LARGE SCALE GENOMIC DNA]</scope>
    <source>
        <strain evidence="2 3">M91</strain>
    </source>
</reference>
<name>A0A554VG34_9FLAO</name>
<dbReference type="Gene3D" id="2.60.40.1930">
    <property type="match status" value="1"/>
</dbReference>
<dbReference type="OrthoDB" id="679547at2"/>
<dbReference type="EMBL" id="VLNR01000047">
    <property type="protein sequence ID" value="TSE06296.1"/>
    <property type="molecule type" value="Genomic_DNA"/>
</dbReference>
<feature type="signal peptide" evidence="1">
    <location>
        <begin position="1"/>
        <end position="19"/>
    </location>
</feature>
<evidence type="ECO:0008006" key="4">
    <source>
        <dbReference type="Google" id="ProtNLM"/>
    </source>
</evidence>
<comment type="caution">
    <text evidence="2">The sequence shown here is derived from an EMBL/GenBank/DDBJ whole genome shotgun (WGS) entry which is preliminary data.</text>
</comment>
<keyword evidence="1" id="KW-0732">Signal</keyword>
<organism evidence="2 3">
    <name type="scientific">Aquimarina algiphila</name>
    <dbReference type="NCBI Taxonomy" id="2047982"/>
    <lineage>
        <taxon>Bacteria</taxon>
        <taxon>Pseudomonadati</taxon>
        <taxon>Bacteroidota</taxon>
        <taxon>Flavobacteriia</taxon>
        <taxon>Flavobacteriales</taxon>
        <taxon>Flavobacteriaceae</taxon>
        <taxon>Aquimarina</taxon>
    </lineage>
</organism>
<sequence>MKRQLFTVISFLFVVSLSAQETLQISPEEANAQYFDIPRETVYVHLNKSTYLHGEEIWFKEYTYDRKNNLPSRFTTNLNVELFDDKGNEVYSGLFLGYYGSTQGNIKIDSTWASGNYYLRASTNWMNNFIEDDSYVQKISIVNKSINETTNQQEEGYDFQLLPEGGYMVSDTENTIGFKLINNRGYGVSFDNGSILDDQGIVVGSFKSNQFGIGKFKFKPRSGIKYTAVLVLDNKSEIKVPFPQAESKGIAIRINNLYEDNVIIEFNTNANTVDALKDNNYYLLIHKNNASKRIAINFSPGQISKAISIQREELYSGVNTITLFKDNTPILERLLFNRIEETYTDIEVTYLKTINDSLLLNVKAPQRDNIVYNLSVSVLPGGTKSYTHQDNIHSAMLLNPYIKGFVENPKYYFPNKSTRRKAYDLDLLLITQGWSRYNWNTIFNQKPKKMYDFNNGLTLKGKLQNTKNKDIKQVYLYPTKKNTSRLIDVDSEGSFTIKNFYPEKGEVISISAVKSNGKFVKEGTYIQIQSNRLKKPLVLTASNININERGALDVLIPEYFFDDAELLDEVIIQGRKRQEEVDFDFLKGKPIQISEKERDIFINITDYLTQVVGIRLNLNTDTRTTSGLPPDEFSGIPSNPNAPVVYVDDIQLIDISVLLSIRTRDVENVYYDRFGSGIGGGVGGNGVIRIYSKKTFSNTNSVSSGLATKLSEYTTKKGFQPIKEFYNPIYTSYQDPFFRDFGTIHWQPYINFDSKGVATLKIPDTFTKNIRLFIEGMGTDGSLISKMEMIELE</sequence>
<keyword evidence="3" id="KW-1185">Reference proteome</keyword>
<protein>
    <recommendedName>
        <fullName evidence="4">TonB-dependent receptor plug domain-containing protein</fullName>
    </recommendedName>
</protein>
<feature type="chain" id="PRO_5021713393" description="TonB-dependent receptor plug domain-containing protein" evidence="1">
    <location>
        <begin position="20"/>
        <end position="793"/>
    </location>
</feature>
<dbReference type="AlphaFoldDB" id="A0A554VG34"/>
<dbReference type="RefSeq" id="WP_143917673.1">
    <property type="nucleotide sequence ID" value="NZ_CANMIK010000052.1"/>
</dbReference>
<dbReference type="Proteomes" id="UP000318833">
    <property type="component" value="Unassembled WGS sequence"/>
</dbReference>
<accession>A0A554VG34</accession>
<evidence type="ECO:0000256" key="1">
    <source>
        <dbReference type="SAM" id="SignalP"/>
    </source>
</evidence>
<proteinExistence type="predicted"/>